<dbReference type="InterPro" id="IPR001406">
    <property type="entry name" value="PsdUridine_synth_TruA"/>
</dbReference>
<evidence type="ECO:0000256" key="1">
    <source>
        <dbReference type="ARBA" id="ARBA00009375"/>
    </source>
</evidence>
<dbReference type="InterPro" id="IPR020095">
    <property type="entry name" value="PsdUridine_synth_TruA_C"/>
</dbReference>
<feature type="domain" description="Pseudouridine synthase I TruA alpha/beta" evidence="6">
    <location>
        <begin position="145"/>
        <end position="247"/>
    </location>
</feature>
<comment type="catalytic activity">
    <reaction evidence="4 5">
        <text>uridine(38/39/40) in tRNA = pseudouridine(38/39/40) in tRNA</text>
        <dbReference type="Rhea" id="RHEA:22376"/>
        <dbReference type="Rhea" id="RHEA-COMP:10085"/>
        <dbReference type="Rhea" id="RHEA-COMP:10087"/>
        <dbReference type="ChEBI" id="CHEBI:65314"/>
        <dbReference type="ChEBI" id="CHEBI:65315"/>
        <dbReference type="EC" id="5.4.99.12"/>
    </reaction>
</comment>
<comment type="caution">
    <text evidence="7">The sequence shown here is derived from an EMBL/GenBank/DDBJ whole genome shotgun (WGS) entry which is preliminary data.</text>
</comment>
<comment type="subunit">
    <text evidence="4">Homodimer.</text>
</comment>
<name>A0ABS2NPY6_9FIRM</name>
<keyword evidence="8" id="KW-1185">Reference proteome</keyword>
<organism evidence="7 8">
    <name type="scientific">Alkaliphilus hydrothermalis</name>
    <dbReference type="NCBI Taxonomy" id="1482730"/>
    <lineage>
        <taxon>Bacteria</taxon>
        <taxon>Bacillati</taxon>
        <taxon>Bacillota</taxon>
        <taxon>Clostridia</taxon>
        <taxon>Peptostreptococcales</taxon>
        <taxon>Natronincolaceae</taxon>
        <taxon>Alkaliphilus</taxon>
    </lineage>
</organism>
<feature type="domain" description="Pseudouridine synthase I TruA alpha/beta" evidence="6">
    <location>
        <begin position="8"/>
        <end position="106"/>
    </location>
</feature>
<dbReference type="GO" id="GO:0160147">
    <property type="term" value="F:tRNA pseudouridine(38-40) synthase activity"/>
    <property type="evidence" value="ECO:0007669"/>
    <property type="project" value="UniProtKB-EC"/>
</dbReference>
<dbReference type="PANTHER" id="PTHR11142:SF22">
    <property type="entry name" value="TRNA PSEUDOURIDINE SYNTHASE A 2"/>
    <property type="match status" value="1"/>
</dbReference>
<evidence type="ECO:0000256" key="2">
    <source>
        <dbReference type="ARBA" id="ARBA00022694"/>
    </source>
</evidence>
<evidence type="ECO:0000256" key="5">
    <source>
        <dbReference type="RuleBase" id="RU003792"/>
    </source>
</evidence>
<keyword evidence="3 4" id="KW-0413">Isomerase</keyword>
<dbReference type="Gene3D" id="3.30.70.660">
    <property type="entry name" value="Pseudouridine synthase I, catalytic domain, C-terminal subdomain"/>
    <property type="match status" value="1"/>
</dbReference>
<dbReference type="InterPro" id="IPR020103">
    <property type="entry name" value="PsdUridine_synth_cat_dom_sf"/>
</dbReference>
<dbReference type="HAMAP" id="MF_00171">
    <property type="entry name" value="TruA"/>
    <property type="match status" value="1"/>
</dbReference>
<proteinExistence type="inferred from homology"/>
<evidence type="ECO:0000256" key="3">
    <source>
        <dbReference type="ARBA" id="ARBA00023235"/>
    </source>
</evidence>
<keyword evidence="2 4" id="KW-0819">tRNA processing</keyword>
<comment type="similarity">
    <text evidence="1 4 5">Belongs to the tRNA pseudouridine synthase TruA family.</text>
</comment>
<dbReference type="InterPro" id="IPR020094">
    <property type="entry name" value="TruA/RsuA/RluB/E/F_N"/>
</dbReference>
<dbReference type="PIRSF" id="PIRSF001430">
    <property type="entry name" value="tRNA_psdUrid_synth"/>
    <property type="match status" value="1"/>
</dbReference>
<evidence type="ECO:0000313" key="8">
    <source>
        <dbReference type="Proteomes" id="UP001314796"/>
    </source>
</evidence>
<dbReference type="Proteomes" id="UP001314796">
    <property type="component" value="Unassembled WGS sequence"/>
</dbReference>
<comment type="function">
    <text evidence="4">Formation of pseudouridine at positions 38, 39 and 40 in the anticodon stem and loop of transfer RNAs.</text>
</comment>
<evidence type="ECO:0000259" key="6">
    <source>
        <dbReference type="Pfam" id="PF01416"/>
    </source>
</evidence>
<dbReference type="Gene3D" id="3.30.70.580">
    <property type="entry name" value="Pseudouridine synthase I, catalytic domain, N-terminal subdomain"/>
    <property type="match status" value="1"/>
</dbReference>
<feature type="active site" description="Nucleophile" evidence="4">
    <location>
        <position position="54"/>
    </location>
</feature>
<feature type="binding site" evidence="4">
    <location>
        <position position="112"/>
    </location>
    <ligand>
        <name>substrate</name>
    </ligand>
</feature>
<reference evidence="7 8" key="1">
    <citation type="submission" date="2021-01" db="EMBL/GenBank/DDBJ databases">
        <title>Genomic Encyclopedia of Type Strains, Phase IV (KMG-IV): sequencing the most valuable type-strain genomes for metagenomic binning, comparative biology and taxonomic classification.</title>
        <authorList>
            <person name="Goeker M."/>
        </authorList>
    </citation>
    <scope>NUCLEOTIDE SEQUENCE [LARGE SCALE GENOMIC DNA]</scope>
    <source>
        <strain evidence="7 8">DSM 25890</strain>
    </source>
</reference>
<dbReference type="NCBIfam" id="TIGR00071">
    <property type="entry name" value="hisT_truA"/>
    <property type="match status" value="1"/>
</dbReference>
<gene>
    <name evidence="4" type="primary">truA</name>
    <name evidence="7" type="ORF">JOC73_001560</name>
</gene>
<comment type="caution">
    <text evidence="4">Lacks conserved residue(s) required for the propagation of feature annotation.</text>
</comment>
<sequence>MKRNIRMIIEYDGSRYKGWQRLKDTDQTIQGKIEAVISKMANTPIEIIGSGRTDAGAHAHGQVANFHYEGDMTLQEMKEYINHYLPQDIVVKEIHKASERFHSRYNGIAKRYVYYVWNDPVPSAFQRKYSYHIPEKLDIAAMKKAAELFLGTHDFIAFSSVKKTNKSTERTIKEINIERKGQQIEFSFIGDGFLHNMVRIMMGTLLEIGLGNEKPDYIERIFKEGKREVAGQTVPAQGLFLAEVYYD</sequence>
<evidence type="ECO:0000256" key="4">
    <source>
        <dbReference type="HAMAP-Rule" id="MF_00171"/>
    </source>
</evidence>
<dbReference type="InterPro" id="IPR020097">
    <property type="entry name" value="PsdUridine_synth_TruA_a/b_dom"/>
</dbReference>
<dbReference type="CDD" id="cd02570">
    <property type="entry name" value="PseudoU_synth_EcTruA"/>
    <property type="match status" value="1"/>
</dbReference>
<protein>
    <recommendedName>
        <fullName evidence="4">tRNA pseudouridine synthase A</fullName>
        <ecNumber evidence="4">5.4.99.12</ecNumber>
    </recommendedName>
    <alternativeName>
        <fullName evidence="4">tRNA pseudouridine(38-40) synthase</fullName>
    </alternativeName>
    <alternativeName>
        <fullName evidence="4">tRNA pseudouridylate synthase I</fullName>
    </alternativeName>
    <alternativeName>
        <fullName evidence="4">tRNA-uridine isomerase I</fullName>
    </alternativeName>
</protein>
<dbReference type="EMBL" id="JAFBEE010000008">
    <property type="protein sequence ID" value="MBM7614998.1"/>
    <property type="molecule type" value="Genomic_DNA"/>
</dbReference>
<accession>A0ABS2NPY6</accession>
<dbReference type="SUPFAM" id="SSF55120">
    <property type="entry name" value="Pseudouridine synthase"/>
    <property type="match status" value="1"/>
</dbReference>
<dbReference type="Pfam" id="PF01416">
    <property type="entry name" value="PseudoU_synth_1"/>
    <property type="match status" value="2"/>
</dbReference>
<evidence type="ECO:0000313" key="7">
    <source>
        <dbReference type="EMBL" id="MBM7614998.1"/>
    </source>
</evidence>
<dbReference type="EC" id="5.4.99.12" evidence="4"/>
<dbReference type="PANTHER" id="PTHR11142">
    <property type="entry name" value="PSEUDOURIDYLATE SYNTHASE"/>
    <property type="match status" value="1"/>
</dbReference>